<keyword evidence="1" id="KW-0472">Membrane</keyword>
<evidence type="ECO:0000313" key="3">
    <source>
        <dbReference type="Proteomes" id="UP001519328"/>
    </source>
</evidence>
<protein>
    <submittedName>
        <fullName evidence="2">Ribulose 1,5-bisphosphate synthetase/thiazole synthase</fullName>
    </submittedName>
</protein>
<proteinExistence type="predicted"/>
<evidence type="ECO:0000313" key="2">
    <source>
        <dbReference type="EMBL" id="MBP1949312.1"/>
    </source>
</evidence>
<evidence type="ECO:0000256" key="1">
    <source>
        <dbReference type="SAM" id="Phobius"/>
    </source>
</evidence>
<keyword evidence="3" id="KW-1185">Reference proteome</keyword>
<dbReference type="EMBL" id="JAGGKK010000011">
    <property type="protein sequence ID" value="MBP1949312.1"/>
    <property type="molecule type" value="Genomic_DNA"/>
</dbReference>
<sequence length="68" mass="7880">MTELLFYSLIFGLFLGGMVAFRLLMQHHVNQVFKSLDVDLKPEKEAVKVRPITKPSFVLQESTERLKD</sequence>
<comment type="caution">
    <text evidence="2">The sequence shown here is derived from an EMBL/GenBank/DDBJ whole genome shotgun (WGS) entry which is preliminary data.</text>
</comment>
<gene>
    <name evidence="2" type="ORF">J2Z82_002249</name>
</gene>
<keyword evidence="1" id="KW-1133">Transmembrane helix</keyword>
<organism evidence="2 3">
    <name type="scientific">Virgibacillus litoralis</name>
    <dbReference type="NCBI Taxonomy" id="578221"/>
    <lineage>
        <taxon>Bacteria</taxon>
        <taxon>Bacillati</taxon>
        <taxon>Bacillota</taxon>
        <taxon>Bacilli</taxon>
        <taxon>Bacillales</taxon>
        <taxon>Bacillaceae</taxon>
        <taxon>Virgibacillus</taxon>
    </lineage>
</organism>
<accession>A0ABS4HEH4</accession>
<feature type="transmembrane region" description="Helical" evidence="1">
    <location>
        <begin position="6"/>
        <end position="25"/>
    </location>
</feature>
<keyword evidence="1" id="KW-0812">Transmembrane</keyword>
<dbReference type="RefSeq" id="WP_209480819.1">
    <property type="nucleotide sequence ID" value="NZ_JAGGKK010000011.1"/>
</dbReference>
<name>A0ABS4HEH4_9BACI</name>
<dbReference type="Proteomes" id="UP001519328">
    <property type="component" value="Unassembled WGS sequence"/>
</dbReference>
<reference evidence="2 3" key="1">
    <citation type="submission" date="2021-03" db="EMBL/GenBank/DDBJ databases">
        <title>Genomic Encyclopedia of Type Strains, Phase IV (KMG-IV): sequencing the most valuable type-strain genomes for metagenomic binning, comparative biology and taxonomic classification.</title>
        <authorList>
            <person name="Goeker M."/>
        </authorList>
    </citation>
    <scope>NUCLEOTIDE SEQUENCE [LARGE SCALE GENOMIC DNA]</scope>
    <source>
        <strain evidence="2 3">DSM 21085</strain>
    </source>
</reference>